<dbReference type="PANTHER" id="PTHR47737:SF1">
    <property type="entry name" value="GLYCINE BETAINE_PROLINE BETAINE TRANSPORT SYSTEM PERMEASE PROTEIN PROW"/>
    <property type="match status" value="1"/>
</dbReference>
<keyword evidence="11" id="KW-1185">Reference proteome</keyword>
<keyword evidence="6 8" id="KW-1133">Transmembrane helix</keyword>
<dbReference type="CDD" id="cd06261">
    <property type="entry name" value="TM_PBP2"/>
    <property type="match status" value="1"/>
</dbReference>
<accession>A0A0P9F112</accession>
<keyword evidence="5 8" id="KW-0812">Transmembrane</keyword>
<feature type="transmembrane region" description="Helical" evidence="8">
    <location>
        <begin position="98"/>
        <end position="115"/>
    </location>
</feature>
<dbReference type="GO" id="GO:0005275">
    <property type="term" value="F:amine transmembrane transporter activity"/>
    <property type="evidence" value="ECO:0007669"/>
    <property type="project" value="TreeGrafter"/>
</dbReference>
<evidence type="ECO:0000256" key="8">
    <source>
        <dbReference type="SAM" id="Phobius"/>
    </source>
</evidence>
<dbReference type="InterPro" id="IPR000515">
    <property type="entry name" value="MetI-like"/>
</dbReference>
<evidence type="ECO:0000259" key="9">
    <source>
        <dbReference type="PROSITE" id="PS50928"/>
    </source>
</evidence>
<feature type="transmembrane region" description="Helical" evidence="8">
    <location>
        <begin position="120"/>
        <end position="137"/>
    </location>
</feature>
<dbReference type="EMBL" id="LJCR01001634">
    <property type="protein sequence ID" value="KPV49998.1"/>
    <property type="molecule type" value="Genomic_DNA"/>
</dbReference>
<evidence type="ECO:0000256" key="3">
    <source>
        <dbReference type="ARBA" id="ARBA00022448"/>
    </source>
</evidence>
<sequence>MATHAQPLPLARPLWQRLAPALAVLGLLRLAGLAGQLLPLFSSQFPEQWNLGLRAPIDAFQSWVISNRATHPLFLYFFTPLSATIDFGMRFAEDMLLGAPWVAVVAGFGLLGWLLSGPRLALGCMAALMLMGMFGLWEKSMQTLALMAFSVLCALLIGIPLGIVAARSDRFDRALRPILDAMQTMPAFVYLIPVPLFFG</sequence>
<evidence type="ECO:0000313" key="10">
    <source>
        <dbReference type="EMBL" id="KPV49998.1"/>
    </source>
</evidence>
<keyword evidence="4" id="KW-1003">Cell membrane</keyword>
<dbReference type="InterPro" id="IPR035906">
    <property type="entry name" value="MetI-like_sf"/>
</dbReference>
<proteinExistence type="predicted"/>
<keyword evidence="3" id="KW-0813">Transport</keyword>
<evidence type="ECO:0000256" key="4">
    <source>
        <dbReference type="ARBA" id="ARBA00022475"/>
    </source>
</evidence>
<dbReference type="GO" id="GO:0031460">
    <property type="term" value="P:glycine betaine transport"/>
    <property type="evidence" value="ECO:0007669"/>
    <property type="project" value="TreeGrafter"/>
</dbReference>
<evidence type="ECO:0000256" key="2">
    <source>
        <dbReference type="ARBA" id="ARBA00004236"/>
    </source>
</evidence>
<evidence type="ECO:0000313" key="11">
    <source>
        <dbReference type="Proteomes" id="UP000050509"/>
    </source>
</evidence>
<dbReference type="Gene3D" id="1.10.3720.10">
    <property type="entry name" value="MetI-like"/>
    <property type="match status" value="1"/>
</dbReference>
<comment type="caution">
    <text evidence="10">The sequence shown here is derived from an EMBL/GenBank/DDBJ whole genome shotgun (WGS) entry which is preliminary data.</text>
</comment>
<evidence type="ECO:0000256" key="6">
    <source>
        <dbReference type="ARBA" id="ARBA00022989"/>
    </source>
</evidence>
<name>A0A0P9F112_9CHLR</name>
<feature type="non-terminal residue" evidence="10">
    <location>
        <position position="199"/>
    </location>
</feature>
<dbReference type="SUPFAM" id="SSF161098">
    <property type="entry name" value="MetI-like"/>
    <property type="match status" value="1"/>
</dbReference>
<comment type="subcellular location">
    <subcellularLocation>
        <location evidence="2">Cell membrane</location>
    </subcellularLocation>
    <subcellularLocation>
        <location evidence="1">Membrane</location>
        <topology evidence="1">Multi-pass membrane protein</topology>
    </subcellularLocation>
</comment>
<feature type="transmembrane region" description="Helical" evidence="8">
    <location>
        <begin position="143"/>
        <end position="166"/>
    </location>
</feature>
<dbReference type="PROSITE" id="PS50928">
    <property type="entry name" value="ABC_TM1"/>
    <property type="match status" value="1"/>
</dbReference>
<dbReference type="GO" id="GO:0015226">
    <property type="term" value="F:carnitine transmembrane transporter activity"/>
    <property type="evidence" value="ECO:0007669"/>
    <property type="project" value="TreeGrafter"/>
</dbReference>
<feature type="transmembrane region" description="Helical" evidence="8">
    <location>
        <begin position="178"/>
        <end position="198"/>
    </location>
</feature>
<evidence type="ECO:0000256" key="1">
    <source>
        <dbReference type="ARBA" id="ARBA00004141"/>
    </source>
</evidence>
<feature type="domain" description="ABC transmembrane type-1" evidence="9">
    <location>
        <begin position="140"/>
        <end position="199"/>
    </location>
</feature>
<dbReference type="AlphaFoldDB" id="A0A0P9F112"/>
<evidence type="ECO:0000256" key="7">
    <source>
        <dbReference type="ARBA" id="ARBA00023136"/>
    </source>
</evidence>
<protein>
    <recommendedName>
        <fullName evidence="9">ABC transmembrane type-1 domain-containing protein</fullName>
    </recommendedName>
</protein>
<gene>
    <name evidence="10" type="ORF">SE17_29480</name>
</gene>
<dbReference type="GO" id="GO:0043190">
    <property type="term" value="C:ATP-binding cassette (ABC) transporter complex"/>
    <property type="evidence" value="ECO:0007669"/>
    <property type="project" value="TreeGrafter"/>
</dbReference>
<reference evidence="10 11" key="1">
    <citation type="submission" date="2015-09" db="EMBL/GenBank/DDBJ databases">
        <title>Draft genome sequence of Kouleothrix aurantiaca JCM 19913.</title>
        <authorList>
            <person name="Hemp J."/>
        </authorList>
    </citation>
    <scope>NUCLEOTIDE SEQUENCE [LARGE SCALE GENOMIC DNA]</scope>
    <source>
        <strain evidence="10 11">COM-B</strain>
    </source>
</reference>
<keyword evidence="7 8" id="KW-0472">Membrane</keyword>
<evidence type="ECO:0000256" key="5">
    <source>
        <dbReference type="ARBA" id="ARBA00022692"/>
    </source>
</evidence>
<dbReference type="PANTHER" id="PTHR47737">
    <property type="entry name" value="GLYCINE BETAINE/PROLINE BETAINE TRANSPORT SYSTEM PERMEASE PROTEIN PROW"/>
    <property type="match status" value="1"/>
</dbReference>
<dbReference type="GO" id="GO:0015871">
    <property type="term" value="P:choline transport"/>
    <property type="evidence" value="ECO:0007669"/>
    <property type="project" value="TreeGrafter"/>
</dbReference>
<organism evidence="10 11">
    <name type="scientific">Kouleothrix aurantiaca</name>
    <dbReference type="NCBI Taxonomy" id="186479"/>
    <lineage>
        <taxon>Bacteria</taxon>
        <taxon>Bacillati</taxon>
        <taxon>Chloroflexota</taxon>
        <taxon>Chloroflexia</taxon>
        <taxon>Chloroflexales</taxon>
        <taxon>Roseiflexineae</taxon>
        <taxon>Roseiflexaceae</taxon>
        <taxon>Kouleothrix</taxon>
    </lineage>
</organism>
<dbReference type="Proteomes" id="UP000050509">
    <property type="component" value="Unassembled WGS sequence"/>
</dbReference>